<protein>
    <recommendedName>
        <fullName evidence="1">Pyruvate phosphate dikinase AMP/ATP-binding domain-containing protein</fullName>
    </recommendedName>
</protein>
<organism evidence="2 3">
    <name type="scientific">Neptunomonas concharum</name>
    <dbReference type="NCBI Taxonomy" id="1031538"/>
    <lineage>
        <taxon>Bacteria</taxon>
        <taxon>Pseudomonadati</taxon>
        <taxon>Pseudomonadota</taxon>
        <taxon>Gammaproteobacteria</taxon>
        <taxon>Oceanospirillales</taxon>
        <taxon>Oceanospirillaceae</taxon>
        <taxon>Neptunomonas</taxon>
    </lineage>
</organism>
<dbReference type="Proteomes" id="UP000324760">
    <property type="component" value="Chromosome"/>
</dbReference>
<dbReference type="GO" id="GO:0005524">
    <property type="term" value="F:ATP binding"/>
    <property type="evidence" value="ECO:0007669"/>
    <property type="project" value="InterPro"/>
</dbReference>
<dbReference type="GO" id="GO:0016301">
    <property type="term" value="F:kinase activity"/>
    <property type="evidence" value="ECO:0007669"/>
    <property type="project" value="InterPro"/>
</dbReference>
<reference evidence="2 3" key="1">
    <citation type="journal article" date="2019" name="Biochem. Eng. J.">
        <title>Metabolic engineering of the marine bacteria Neptunomonas concharum for the production of acetoin and meso-2,3-butanediol from acetate.</title>
        <authorList>
            <person name="Li W."/>
            <person name="Pu N."/>
            <person name="Liu C.-X."/>
            <person name="Yuan Q.-P."/>
            <person name="Li Z.-J."/>
        </authorList>
    </citation>
    <scope>NUCLEOTIDE SEQUENCE [LARGE SCALE GENOMIC DNA]</scope>
    <source>
        <strain evidence="2 3">JCM17730</strain>
    </source>
</reference>
<evidence type="ECO:0000259" key="1">
    <source>
        <dbReference type="Pfam" id="PF01326"/>
    </source>
</evidence>
<dbReference type="InterPro" id="IPR002192">
    <property type="entry name" value="PPDK_AMP/ATP-bd"/>
</dbReference>
<dbReference type="SUPFAM" id="SSF56059">
    <property type="entry name" value="Glutathione synthetase ATP-binding domain-like"/>
    <property type="match status" value="1"/>
</dbReference>
<sequence length="570" mass="65341">MEILWLDELYKSKYRNIGSKALLQSILSSKGTKVPVGFYLGGDLVSDLIYRQNKKHIIKKLEKVFNELIQLSTEKTFIVRSCSNDEDVEGHLYPGIFKSISNIVTFDDLLDGINECYKSAFDEVVYDYKDAIGSDNKDIQMSILIQEQIKGEIIGQSKIELFEGGDRIYCEAVKYSNFEMLNQSSPEYGLVAEYHNDSYSTPTYKGSSNLKSITDSIQSDLDNIREACKFPVLIEWISKNDIVYIVQVRSFPASAAPEIDRYNSLTKNLPRFGYLGLKSSAMQYFKSSGWFDPELALFSPDLSLDDIEKKMADFPSNERGITVRFSYKGNLGLPRKFCKSKQEAIGFIKRLWNGKWSCIVHTYMTITNSFELWIDDNDYILEHLPGLWESDSKSPPDCIHDFNDELSISLSKSSRDIIDESVGGIRSKISIPPIRRETADSWVKQIAPYLVKIRSDFKESLPLNFHFVEDEDGKWNFLNIRIAGEIENFSGGVYSLFSINTYDDFKKWNRKDNLLIRMTPDRGDEINLSKIKKYVPVGTLLFVEFGVLSHPAMVLRELGYKVKRFISSDF</sequence>
<dbReference type="Pfam" id="PF01326">
    <property type="entry name" value="PPDK_N"/>
    <property type="match status" value="1"/>
</dbReference>
<dbReference type="RefSeq" id="WP_138988356.1">
    <property type="nucleotide sequence ID" value="NZ_CP043869.1"/>
</dbReference>
<evidence type="ECO:0000313" key="2">
    <source>
        <dbReference type="EMBL" id="QEQ96524.1"/>
    </source>
</evidence>
<evidence type="ECO:0000313" key="3">
    <source>
        <dbReference type="Proteomes" id="UP000324760"/>
    </source>
</evidence>
<accession>A0A5P1RA43</accession>
<gene>
    <name evidence="2" type="ORF">F0U83_07280</name>
</gene>
<dbReference type="Gene3D" id="3.30.1490.20">
    <property type="entry name" value="ATP-grasp fold, A domain"/>
    <property type="match status" value="1"/>
</dbReference>
<dbReference type="EMBL" id="CP043869">
    <property type="protein sequence ID" value="QEQ96524.1"/>
    <property type="molecule type" value="Genomic_DNA"/>
</dbReference>
<feature type="domain" description="Pyruvate phosphate dikinase AMP/ATP-binding" evidence="1">
    <location>
        <begin position="52"/>
        <end position="153"/>
    </location>
</feature>
<dbReference type="OrthoDB" id="9765468at2"/>
<name>A0A5P1RA43_9GAMM</name>
<dbReference type="KEGG" id="ncu:F0U83_07280"/>
<dbReference type="InterPro" id="IPR013815">
    <property type="entry name" value="ATP_grasp_subdomain_1"/>
</dbReference>
<dbReference type="AlphaFoldDB" id="A0A5P1RA43"/>
<keyword evidence="3" id="KW-1185">Reference proteome</keyword>
<proteinExistence type="predicted"/>